<evidence type="ECO:0000256" key="4">
    <source>
        <dbReference type="ARBA" id="ARBA00048740"/>
    </source>
</evidence>
<protein>
    <recommendedName>
        <fullName evidence="1">Trimethylguanosine synthase</fullName>
    </recommendedName>
    <alternativeName>
        <fullName evidence="7">Cap-specific guanine-N(2) methyltransferase</fullName>
    </alternativeName>
</protein>
<dbReference type="GO" id="GO:0071164">
    <property type="term" value="F:RNA cap trimethylguanosine synthase activity"/>
    <property type="evidence" value="ECO:0007669"/>
    <property type="project" value="TreeGrafter"/>
</dbReference>
<organism evidence="8">
    <name type="scientific">Melanaphis sacchari</name>
    <dbReference type="NCBI Taxonomy" id="742174"/>
    <lineage>
        <taxon>Eukaryota</taxon>
        <taxon>Metazoa</taxon>
        <taxon>Ecdysozoa</taxon>
        <taxon>Arthropoda</taxon>
        <taxon>Hexapoda</taxon>
        <taxon>Insecta</taxon>
        <taxon>Pterygota</taxon>
        <taxon>Neoptera</taxon>
        <taxon>Paraneoptera</taxon>
        <taxon>Hemiptera</taxon>
        <taxon>Sternorrhyncha</taxon>
        <taxon>Aphidomorpha</taxon>
        <taxon>Aphidoidea</taxon>
        <taxon>Aphididae</taxon>
        <taxon>Aphidini</taxon>
        <taxon>Melanaphis</taxon>
    </lineage>
</organism>
<dbReference type="OrthoDB" id="6619622at2759"/>
<dbReference type="InterPro" id="IPR029063">
    <property type="entry name" value="SAM-dependent_MTases_sf"/>
</dbReference>
<evidence type="ECO:0000256" key="5">
    <source>
        <dbReference type="ARBA" id="ARBA00048763"/>
    </source>
</evidence>
<evidence type="ECO:0000256" key="6">
    <source>
        <dbReference type="ARBA" id="ARBA00049075"/>
    </source>
</evidence>
<evidence type="ECO:0000256" key="3">
    <source>
        <dbReference type="ARBA" id="ARBA00047418"/>
    </source>
</evidence>
<gene>
    <name evidence="8" type="primary">Tgs1_4</name>
</gene>
<dbReference type="Pfam" id="PF09445">
    <property type="entry name" value="Methyltransf_15"/>
    <property type="match status" value="1"/>
</dbReference>
<evidence type="ECO:0000256" key="2">
    <source>
        <dbReference type="ARBA" id="ARBA00025783"/>
    </source>
</evidence>
<evidence type="ECO:0000256" key="7">
    <source>
        <dbReference type="ARBA" id="ARBA00049790"/>
    </source>
</evidence>
<reference evidence="8" key="1">
    <citation type="submission" date="2017-10" db="EMBL/GenBank/DDBJ databases">
        <title>Transcriptome Assembly of Sugarcane Aphid Adults.</title>
        <authorList>
            <person name="Scully E.D."/>
            <person name="Palmer N.A."/>
            <person name="Geib S.M."/>
            <person name="Sarath G."/>
            <person name="Sattler S.E."/>
        </authorList>
    </citation>
    <scope>NUCLEOTIDE SEQUENCE</scope>
    <source>
        <tissue evidence="8">Whole body</tissue>
    </source>
</reference>
<comment type="similarity">
    <text evidence="2">Belongs to the methyltransferase superfamily. Trimethylguanosine synthase family.</text>
</comment>
<evidence type="ECO:0000256" key="1">
    <source>
        <dbReference type="ARBA" id="ARBA00018517"/>
    </source>
</evidence>
<dbReference type="SUPFAM" id="SSF53335">
    <property type="entry name" value="S-adenosyl-L-methionine-dependent methyltransferases"/>
    <property type="match status" value="1"/>
</dbReference>
<dbReference type="Gene3D" id="3.40.50.150">
    <property type="entry name" value="Vaccinia Virus protein VP39"/>
    <property type="match status" value="1"/>
</dbReference>
<sequence>MAEIYGVADKIEFIVSDLFLIYPKLKFDIVFMSPPCGGPEYSINKSYSIESMCPDNFGGSFGIFNIVKAIAPNIAFHMLKTTNIFEVKYLIYGVKYKLNLIL</sequence>
<dbReference type="InterPro" id="IPR019012">
    <property type="entry name" value="RNA_cap_Gua-N2-MeTrfase"/>
</dbReference>
<dbReference type="PANTHER" id="PTHR14741:SF32">
    <property type="entry name" value="TRIMETHYLGUANOSINE SYNTHASE"/>
    <property type="match status" value="1"/>
</dbReference>
<comment type="catalytic activity">
    <reaction evidence="5">
        <text>a 5'-end (N(2),N(7)-dimethyl 5'-triphosphoguanosine)-ribonucleoside in snRNA + S-adenosyl-L-methionine = a 5'-end (N(2),N(2),N(7)-trimethyl 5'-triphosphoguanosine)-ribonucleoside in snRNA + S-adenosyl-L-homocysteine + H(+)</text>
        <dbReference type="Rhea" id="RHEA:78479"/>
        <dbReference type="Rhea" id="RHEA-COMP:19087"/>
        <dbReference type="Rhea" id="RHEA-COMP:19089"/>
        <dbReference type="ChEBI" id="CHEBI:15378"/>
        <dbReference type="ChEBI" id="CHEBI:57856"/>
        <dbReference type="ChEBI" id="CHEBI:59789"/>
        <dbReference type="ChEBI" id="CHEBI:167623"/>
        <dbReference type="ChEBI" id="CHEBI:172880"/>
    </reaction>
    <physiologicalReaction direction="left-to-right" evidence="5">
        <dbReference type="Rhea" id="RHEA:78480"/>
    </physiologicalReaction>
</comment>
<comment type="catalytic activity">
    <reaction evidence="4">
        <text>a 5'-end (N(7)-methyl 5'-triphosphoguanosine)-ribonucleoside in snoRNA + S-adenosyl-L-methionine = a 5'-end (N(2),N(7)-dimethyl 5'-triphosphoguanosine)-ribonucleoside in snoRNA + S-adenosyl-L-homocysteine + H(+)</text>
        <dbReference type="Rhea" id="RHEA:78475"/>
        <dbReference type="Rhea" id="RHEA-COMP:19086"/>
        <dbReference type="Rhea" id="RHEA-COMP:19088"/>
        <dbReference type="ChEBI" id="CHEBI:15378"/>
        <dbReference type="ChEBI" id="CHEBI:57856"/>
        <dbReference type="ChEBI" id="CHEBI:59789"/>
        <dbReference type="ChEBI" id="CHEBI:156461"/>
        <dbReference type="ChEBI" id="CHEBI:172880"/>
    </reaction>
    <physiologicalReaction direction="left-to-right" evidence="4">
        <dbReference type="Rhea" id="RHEA:78476"/>
    </physiologicalReaction>
</comment>
<comment type="catalytic activity">
    <reaction evidence="6">
        <text>a 5'-end (N(7)-methyl 5'-triphosphoguanosine)-ribonucleoside in snRNA + S-adenosyl-L-methionine = a 5'-end (N(2),N(7)-dimethyl 5'-triphosphoguanosine)-ribonucleoside in snRNA + S-adenosyl-L-homocysteine + H(+)</text>
        <dbReference type="Rhea" id="RHEA:78471"/>
        <dbReference type="Rhea" id="RHEA-COMP:19085"/>
        <dbReference type="Rhea" id="RHEA-COMP:19087"/>
        <dbReference type="ChEBI" id="CHEBI:15378"/>
        <dbReference type="ChEBI" id="CHEBI:57856"/>
        <dbReference type="ChEBI" id="CHEBI:59789"/>
        <dbReference type="ChEBI" id="CHEBI:156461"/>
        <dbReference type="ChEBI" id="CHEBI:172880"/>
    </reaction>
    <physiologicalReaction direction="left-to-right" evidence="6">
        <dbReference type="Rhea" id="RHEA:78472"/>
    </physiologicalReaction>
</comment>
<comment type="catalytic activity">
    <reaction evidence="3">
        <text>a 5'-end (N(2),N(7)-dimethyl 5'-triphosphoguanosine)-ribonucleoside in snoRNA + S-adenosyl-L-methionine = a 5'-end (N(2),N(2),N(7)-trimethyl 5'-triphosphoguanosine)-ribonucleoside in snoRNA + S-adenosyl-L-homocysteine + H(+)</text>
        <dbReference type="Rhea" id="RHEA:78507"/>
        <dbReference type="Rhea" id="RHEA-COMP:19088"/>
        <dbReference type="Rhea" id="RHEA-COMP:19090"/>
        <dbReference type="ChEBI" id="CHEBI:15378"/>
        <dbReference type="ChEBI" id="CHEBI:57856"/>
        <dbReference type="ChEBI" id="CHEBI:59789"/>
        <dbReference type="ChEBI" id="CHEBI:167623"/>
        <dbReference type="ChEBI" id="CHEBI:172880"/>
    </reaction>
    <physiologicalReaction direction="left-to-right" evidence="3">
        <dbReference type="Rhea" id="RHEA:78508"/>
    </physiologicalReaction>
</comment>
<dbReference type="EMBL" id="GFXV01005281">
    <property type="protein sequence ID" value="MBW17086.1"/>
    <property type="molecule type" value="Transcribed_RNA"/>
</dbReference>
<evidence type="ECO:0000313" key="8">
    <source>
        <dbReference type="EMBL" id="MBW17086.1"/>
    </source>
</evidence>
<name>A0A2H8TS94_9HEMI</name>
<dbReference type="AlphaFoldDB" id="A0A2H8TS94"/>
<dbReference type="GO" id="GO:0005634">
    <property type="term" value="C:nucleus"/>
    <property type="evidence" value="ECO:0007669"/>
    <property type="project" value="TreeGrafter"/>
</dbReference>
<accession>A0A2H8TS94</accession>
<dbReference type="PANTHER" id="PTHR14741">
    <property type="entry name" value="S-ADENOSYLMETHIONINE-DEPENDENT METHYLTRANSFERASE RELATED"/>
    <property type="match status" value="1"/>
</dbReference>
<proteinExistence type="inferred from homology"/>